<evidence type="ECO:0000313" key="3">
    <source>
        <dbReference type="Proteomes" id="UP000503462"/>
    </source>
</evidence>
<dbReference type="EMBL" id="CP051143">
    <property type="protein sequence ID" value="QIX02227.1"/>
    <property type="molecule type" value="Genomic_DNA"/>
</dbReference>
<evidence type="ECO:0000313" key="2">
    <source>
        <dbReference type="EMBL" id="QIX02227.1"/>
    </source>
</evidence>
<dbReference type="Proteomes" id="UP000503462">
    <property type="component" value="Chromosome 5"/>
</dbReference>
<keyword evidence="3" id="KW-1185">Reference proteome</keyword>
<organism evidence="2 3">
    <name type="scientific">Peltaster fructicola</name>
    <dbReference type="NCBI Taxonomy" id="286661"/>
    <lineage>
        <taxon>Eukaryota</taxon>
        <taxon>Fungi</taxon>
        <taxon>Dikarya</taxon>
        <taxon>Ascomycota</taxon>
        <taxon>Pezizomycotina</taxon>
        <taxon>Dothideomycetes</taxon>
        <taxon>Dothideomycetes incertae sedis</taxon>
        <taxon>Peltaster</taxon>
    </lineage>
</organism>
<proteinExistence type="predicted"/>
<evidence type="ECO:0000256" key="1">
    <source>
        <dbReference type="SAM" id="MobiDB-lite"/>
    </source>
</evidence>
<dbReference type="AlphaFoldDB" id="A0A6H0Y5A3"/>
<gene>
    <name evidence="2" type="ORF">AMS68_007744</name>
</gene>
<dbReference type="OrthoDB" id="3862662at2759"/>
<name>A0A6H0Y5A3_9PEZI</name>
<protein>
    <submittedName>
        <fullName evidence="2">Uncharacterized protein</fullName>
    </submittedName>
</protein>
<feature type="region of interest" description="Disordered" evidence="1">
    <location>
        <begin position="86"/>
        <end position="132"/>
    </location>
</feature>
<reference evidence="2 3" key="1">
    <citation type="journal article" date="2016" name="Sci. Rep.">
        <title>Peltaster fructicola genome reveals evolution from an invasive phytopathogen to an ectophytic parasite.</title>
        <authorList>
            <person name="Xu C."/>
            <person name="Chen H."/>
            <person name="Gleason M.L."/>
            <person name="Xu J.R."/>
            <person name="Liu H."/>
            <person name="Zhang R."/>
            <person name="Sun G."/>
        </authorList>
    </citation>
    <scope>NUCLEOTIDE SEQUENCE [LARGE SCALE GENOMIC DNA]</scope>
    <source>
        <strain evidence="2 3">LNHT1506</strain>
    </source>
</reference>
<accession>A0A6H0Y5A3</accession>
<sequence>MPVGYIVRLEDRLIEVESALFQALADLESYKAGQEPRLMKREAIRSIAEHYNSMSKQDKIAEWEKHDVTDAASRWEWWQARNEDIGLHPQDAAGGGMANTNNAPPPANGSSEPVLDRTRGSNDQLAGSPYILDRIEPAQRHKYF</sequence>